<accession>A0ABN6ZIN9</accession>
<protein>
    <recommendedName>
        <fullName evidence="1">GP-PDE domain-containing protein</fullName>
    </recommendedName>
</protein>
<dbReference type="PANTHER" id="PTHR46211:SF14">
    <property type="entry name" value="GLYCEROPHOSPHODIESTER PHOSPHODIESTERASE"/>
    <property type="match status" value="1"/>
</dbReference>
<dbReference type="PROSITE" id="PS51704">
    <property type="entry name" value="GP_PDE"/>
    <property type="match status" value="1"/>
</dbReference>
<evidence type="ECO:0000259" key="1">
    <source>
        <dbReference type="PROSITE" id="PS51704"/>
    </source>
</evidence>
<dbReference type="InterPro" id="IPR017946">
    <property type="entry name" value="PLC-like_Pdiesterase_TIM-brl"/>
</dbReference>
<proteinExistence type="predicted"/>
<dbReference type="InterPro" id="IPR030395">
    <property type="entry name" value="GP_PDE_dom"/>
</dbReference>
<organism evidence="2 3">
    <name type="scientific">Turicibacter faecis</name>
    <dbReference type="NCBI Taxonomy" id="2963365"/>
    <lineage>
        <taxon>Bacteria</taxon>
        <taxon>Bacillati</taxon>
        <taxon>Bacillota</taxon>
        <taxon>Erysipelotrichia</taxon>
        <taxon>Erysipelotrichales</taxon>
        <taxon>Turicibacteraceae</taxon>
        <taxon>Turicibacter</taxon>
    </lineage>
</organism>
<gene>
    <name evidence="2" type="ORF">T23_17820</name>
</gene>
<reference evidence="2" key="1">
    <citation type="journal article" date="2024" name="Int. J. Syst. Evol. Microbiol.">
        <title>Turicibacter faecis sp. nov., isolated from faeces of heart failure mouse model.</title>
        <authorList>
            <person name="Imamura Y."/>
            <person name="Motooka D."/>
            <person name="Nakajima Y."/>
            <person name="Ito S."/>
            <person name="Kitakaze M."/>
            <person name="Iida T."/>
            <person name="Nakamura S."/>
        </authorList>
    </citation>
    <scope>NUCLEOTIDE SEQUENCE</scope>
    <source>
        <strain evidence="2">TC023</strain>
    </source>
</reference>
<evidence type="ECO:0000313" key="3">
    <source>
        <dbReference type="Proteomes" id="UP001432099"/>
    </source>
</evidence>
<feature type="domain" description="GP-PDE" evidence="1">
    <location>
        <begin position="133"/>
        <end position="365"/>
    </location>
</feature>
<evidence type="ECO:0000313" key="2">
    <source>
        <dbReference type="EMBL" id="BEH91680.1"/>
    </source>
</evidence>
<dbReference type="RefSeq" id="WP_161831036.1">
    <property type="nucleotide sequence ID" value="NZ_AP028127.1"/>
</dbReference>
<name>A0ABN6ZIN9_9FIRM</name>
<dbReference type="Gene3D" id="3.20.20.190">
    <property type="entry name" value="Phosphatidylinositol (PI) phosphodiesterase"/>
    <property type="match status" value="1"/>
</dbReference>
<dbReference type="Proteomes" id="UP001432099">
    <property type="component" value="Chromosome"/>
</dbReference>
<dbReference type="SUPFAM" id="SSF51695">
    <property type="entry name" value="PLC-like phosphodiesterases"/>
    <property type="match status" value="1"/>
</dbReference>
<dbReference type="Pfam" id="PF03009">
    <property type="entry name" value="GDPD"/>
    <property type="match status" value="1"/>
</dbReference>
<sequence length="518" mass="59157">MYKKFVRLDLSDREKRQVTLDFTRDLCVLEVVLIQDEHIVNLKNCRVRVEGVQSNNQPVFESCNLSPAKNGAILLTLTEHFVNFNVPLLCELLIEEGGGEERWVFFYVEVKSETRKSRSDIVPQPKPHVPAKTRLIAHRGLSSIAPENTIPAYELAGRYGYYGAECDIHETKDGEFVILHNSTLEGMTNGVGRISDYTLKELQQLTIISGHQIQRYPSLKLPTLEEYLDVCKSWGIVPVIEVKEIEESSISRLIRLIKQWGDAHQVIIISFSKKTLVQIRKLEEAMTLQWLAHLNEENIKVCAKYKMAISCRYKEVTQKLVHQAHQQGVLVATWTVDLNEKMQELMKMGVDFMTTNTLLYRQSLVGCKGGKDYLFHHQSEYINSLSSPLKEKGNEGWIYHEEGQLLEVFDEGEFGNVLEVKLAPLAVGDVVTVSFFYLGMEEDSIRAGLEYVEEGRVQEVEHSIKSTAHGNWHYMSGQFLAMNSVSGDQSYYRVIIGPKAAGKSHFMIRDLHIHLDYM</sequence>
<dbReference type="EMBL" id="AP028127">
    <property type="protein sequence ID" value="BEH91680.1"/>
    <property type="molecule type" value="Genomic_DNA"/>
</dbReference>
<dbReference type="PANTHER" id="PTHR46211">
    <property type="entry name" value="GLYCEROPHOSPHORYL DIESTER PHOSPHODIESTERASE"/>
    <property type="match status" value="1"/>
</dbReference>
<keyword evidence="3" id="KW-1185">Reference proteome</keyword>